<keyword evidence="2" id="KW-1185">Reference proteome</keyword>
<evidence type="ECO:0000313" key="2">
    <source>
        <dbReference type="Proteomes" id="UP001049518"/>
    </source>
</evidence>
<dbReference type="EMBL" id="CP059572">
    <property type="protein sequence ID" value="QXJ23953.1"/>
    <property type="molecule type" value="Genomic_DNA"/>
</dbReference>
<gene>
    <name evidence="1" type="ORF">AGRA3207_005187</name>
</gene>
<organism evidence="1 2">
    <name type="scientific">Actinomadura graeca</name>
    <dbReference type="NCBI Taxonomy" id="2750812"/>
    <lineage>
        <taxon>Bacteria</taxon>
        <taxon>Bacillati</taxon>
        <taxon>Actinomycetota</taxon>
        <taxon>Actinomycetes</taxon>
        <taxon>Streptosporangiales</taxon>
        <taxon>Thermomonosporaceae</taxon>
        <taxon>Actinomadura</taxon>
    </lineage>
</organism>
<dbReference type="RefSeq" id="WP_231329640.1">
    <property type="nucleotide sequence ID" value="NZ_CP059572.1"/>
</dbReference>
<evidence type="ECO:0000313" key="1">
    <source>
        <dbReference type="EMBL" id="QXJ23953.1"/>
    </source>
</evidence>
<name>A0ABX8QZ63_9ACTN</name>
<protein>
    <recommendedName>
        <fullName evidence="3">Excreted virulence factor EspC, type VII ESX diderm</fullName>
    </recommendedName>
</protein>
<evidence type="ECO:0008006" key="3">
    <source>
        <dbReference type="Google" id="ProtNLM"/>
    </source>
</evidence>
<proteinExistence type="predicted"/>
<sequence length="100" mass="10737">MSVEAKVKAANLRKLGDDLENAAKNGLEKAKAPLESISVGFPGFSVLGLSLYFAHEVFINQSKENIDNAKDAMTDFHKALVATANTWSESDDSSAATITY</sequence>
<dbReference type="Proteomes" id="UP001049518">
    <property type="component" value="Chromosome"/>
</dbReference>
<reference evidence="1" key="1">
    <citation type="submission" date="2020-07" db="EMBL/GenBank/DDBJ databases">
        <authorList>
            <person name="Tarantini F.S."/>
            <person name="Hong K.W."/>
            <person name="Chan K.G."/>
        </authorList>
    </citation>
    <scope>NUCLEOTIDE SEQUENCE</scope>
    <source>
        <strain evidence="1">32-07</strain>
    </source>
</reference>
<accession>A0ABX8QZ63</accession>